<evidence type="ECO:0000313" key="1">
    <source>
        <dbReference type="EMBL" id="KDQ56475.1"/>
    </source>
</evidence>
<dbReference type="Proteomes" id="UP000027265">
    <property type="component" value="Unassembled WGS sequence"/>
</dbReference>
<dbReference type="EMBL" id="KL197722">
    <property type="protein sequence ID" value="KDQ56475.1"/>
    <property type="molecule type" value="Genomic_DNA"/>
</dbReference>
<dbReference type="HOGENOM" id="CLU_2441168_0_0_1"/>
<dbReference type="AlphaFoldDB" id="A0A067PRM5"/>
<evidence type="ECO:0000313" key="2">
    <source>
        <dbReference type="Proteomes" id="UP000027265"/>
    </source>
</evidence>
<organism evidence="1 2">
    <name type="scientific">Jaapia argillacea MUCL 33604</name>
    <dbReference type="NCBI Taxonomy" id="933084"/>
    <lineage>
        <taxon>Eukaryota</taxon>
        <taxon>Fungi</taxon>
        <taxon>Dikarya</taxon>
        <taxon>Basidiomycota</taxon>
        <taxon>Agaricomycotina</taxon>
        <taxon>Agaricomycetes</taxon>
        <taxon>Agaricomycetidae</taxon>
        <taxon>Jaapiales</taxon>
        <taxon>Jaapiaceae</taxon>
        <taxon>Jaapia</taxon>
    </lineage>
</organism>
<dbReference type="InParanoid" id="A0A067PRM5"/>
<sequence length="109" mass="11542">MVPSSPIVVQMSSALALFPSPLASEDSQAIIRAIDSVLRSGVTSCQDIRRIVIMVLRSSGRSSLSNLQLLVCCCGSDSLAIYFASYTSVFILQPNSSSSGSRSPRQIAS</sequence>
<reference evidence="2" key="1">
    <citation type="journal article" date="2014" name="Proc. Natl. Acad. Sci. U.S.A.">
        <title>Extensive sampling of basidiomycete genomes demonstrates inadequacy of the white-rot/brown-rot paradigm for wood decay fungi.</title>
        <authorList>
            <person name="Riley R."/>
            <person name="Salamov A.A."/>
            <person name="Brown D.W."/>
            <person name="Nagy L.G."/>
            <person name="Floudas D."/>
            <person name="Held B.W."/>
            <person name="Levasseur A."/>
            <person name="Lombard V."/>
            <person name="Morin E."/>
            <person name="Otillar R."/>
            <person name="Lindquist E.A."/>
            <person name="Sun H."/>
            <person name="LaButti K.M."/>
            <person name="Schmutz J."/>
            <person name="Jabbour D."/>
            <person name="Luo H."/>
            <person name="Baker S.E."/>
            <person name="Pisabarro A.G."/>
            <person name="Walton J.D."/>
            <person name="Blanchette R.A."/>
            <person name="Henrissat B."/>
            <person name="Martin F."/>
            <person name="Cullen D."/>
            <person name="Hibbett D.S."/>
            <person name="Grigoriev I.V."/>
        </authorList>
    </citation>
    <scope>NUCLEOTIDE SEQUENCE [LARGE SCALE GENOMIC DNA]</scope>
    <source>
        <strain evidence="2">MUCL 33604</strain>
    </source>
</reference>
<name>A0A067PRM5_9AGAM</name>
<protein>
    <submittedName>
        <fullName evidence="1">Uncharacterized protein</fullName>
    </submittedName>
</protein>
<keyword evidence="2" id="KW-1185">Reference proteome</keyword>
<proteinExistence type="predicted"/>
<accession>A0A067PRM5</accession>
<gene>
    <name evidence="1" type="ORF">JAAARDRAFT_36632</name>
</gene>